<keyword evidence="2" id="KW-1185">Reference proteome</keyword>
<dbReference type="SUPFAM" id="SSF50494">
    <property type="entry name" value="Trypsin-like serine proteases"/>
    <property type="match status" value="1"/>
</dbReference>
<dbReference type="RefSeq" id="WP_209381463.1">
    <property type="nucleotide sequence ID" value="NZ_JAGIZB010000027.1"/>
</dbReference>
<dbReference type="Pfam" id="PF13365">
    <property type="entry name" value="Trypsin_2"/>
    <property type="match status" value="1"/>
</dbReference>
<sequence>MTPRRGLLALLPLAGCTGSLVEETAGTPIAPLVGTGFAALHADNGGRPGPLLGSAVAVAPGRVACTSHVLPRGDRAVWLRRGDGAPARRVPVLARSPRMDLSILGDGEGLLAPARICERLVAAGDPIWAAGMPGIGAKVAAGAVEIPDAILPRFGRGFTARMAALMGYSGGPVVGPDGRLRGLVAALPDGATANMLALLSGLDLGGLAAGRDRRVFILSIHEVTEEASRLEGVG</sequence>
<gene>
    <name evidence="1" type="ORF">J8J14_20695</name>
</gene>
<dbReference type="EMBL" id="JAGIZB010000027">
    <property type="protein sequence ID" value="MBP0447200.1"/>
    <property type="molecule type" value="Genomic_DNA"/>
</dbReference>
<dbReference type="Gene3D" id="2.40.10.120">
    <property type="match status" value="1"/>
</dbReference>
<dbReference type="InterPro" id="IPR009003">
    <property type="entry name" value="Peptidase_S1_PA"/>
</dbReference>
<comment type="caution">
    <text evidence="1">The sequence shown here is derived from an EMBL/GenBank/DDBJ whole genome shotgun (WGS) entry which is preliminary data.</text>
</comment>
<protein>
    <submittedName>
        <fullName evidence="1">Trypsin-like peptidase domain-containing protein</fullName>
    </submittedName>
</protein>
<dbReference type="Proteomes" id="UP000681594">
    <property type="component" value="Unassembled WGS sequence"/>
</dbReference>
<name>A0ABS4AJK4_9PROT</name>
<organism evidence="1 2">
    <name type="scientific">Pararoseomonas baculiformis</name>
    <dbReference type="NCBI Taxonomy" id="2820812"/>
    <lineage>
        <taxon>Bacteria</taxon>
        <taxon>Pseudomonadati</taxon>
        <taxon>Pseudomonadota</taxon>
        <taxon>Alphaproteobacteria</taxon>
        <taxon>Acetobacterales</taxon>
        <taxon>Acetobacteraceae</taxon>
        <taxon>Pararoseomonas</taxon>
    </lineage>
</organism>
<accession>A0ABS4AJK4</accession>
<evidence type="ECO:0000313" key="2">
    <source>
        <dbReference type="Proteomes" id="UP000681594"/>
    </source>
</evidence>
<evidence type="ECO:0000313" key="1">
    <source>
        <dbReference type="EMBL" id="MBP0447200.1"/>
    </source>
</evidence>
<proteinExistence type="predicted"/>
<reference evidence="1 2" key="1">
    <citation type="submission" date="2021-03" db="EMBL/GenBank/DDBJ databases">
        <authorList>
            <person name="So Y."/>
        </authorList>
    </citation>
    <scope>NUCLEOTIDE SEQUENCE [LARGE SCALE GENOMIC DNA]</scope>
    <source>
        <strain evidence="1 2">SSH11</strain>
    </source>
</reference>